<keyword evidence="2" id="KW-1185">Reference proteome</keyword>
<organism evidence="1 2">
    <name type="scientific">Phycomyces blakesleeanus (strain ATCC 8743b / DSM 1359 / FGSC 10004 / NBRC 33097 / NRRL 1555)</name>
    <dbReference type="NCBI Taxonomy" id="763407"/>
    <lineage>
        <taxon>Eukaryota</taxon>
        <taxon>Fungi</taxon>
        <taxon>Fungi incertae sedis</taxon>
        <taxon>Mucoromycota</taxon>
        <taxon>Mucoromycotina</taxon>
        <taxon>Mucoromycetes</taxon>
        <taxon>Mucorales</taxon>
        <taxon>Phycomycetaceae</taxon>
        <taxon>Phycomyces</taxon>
    </lineage>
</organism>
<evidence type="ECO:0000313" key="2">
    <source>
        <dbReference type="Proteomes" id="UP000077315"/>
    </source>
</evidence>
<dbReference type="VEuPathDB" id="FungiDB:PHYBLDRAFT_158734"/>
<proteinExistence type="predicted"/>
<dbReference type="RefSeq" id="XP_018291621.1">
    <property type="nucleotide sequence ID" value="XM_018433848.1"/>
</dbReference>
<accession>A0A163AHU3</accession>
<gene>
    <name evidence="1" type="ORF">PHYBLDRAFT_158734</name>
</gene>
<dbReference type="Proteomes" id="UP000077315">
    <property type="component" value="Unassembled WGS sequence"/>
</dbReference>
<name>A0A163AHU3_PHYB8</name>
<protein>
    <submittedName>
        <fullName evidence="1">Uncharacterized protein</fullName>
    </submittedName>
</protein>
<sequence>MSTFTSALSFQRLLGFQEFVQEFFNLNISVKTKGILPSFAFALYPRKKSTIMADTDYPRMKCPS</sequence>
<dbReference type="GeneID" id="28994754"/>
<dbReference type="AlphaFoldDB" id="A0A163AHU3"/>
<reference evidence="2" key="1">
    <citation type="submission" date="2015-06" db="EMBL/GenBank/DDBJ databases">
        <title>Expansion of signal transduction pathways in fungi by whole-genome duplication.</title>
        <authorList>
            <consortium name="DOE Joint Genome Institute"/>
            <person name="Corrochano L.M."/>
            <person name="Kuo A."/>
            <person name="Marcet-Houben M."/>
            <person name="Polaino S."/>
            <person name="Salamov A."/>
            <person name="Villalobos J.M."/>
            <person name="Alvarez M.I."/>
            <person name="Avalos J."/>
            <person name="Benito E.P."/>
            <person name="Benoit I."/>
            <person name="Burger G."/>
            <person name="Camino L.P."/>
            <person name="Canovas D."/>
            <person name="Cerda-Olmedo E."/>
            <person name="Cheng J.-F."/>
            <person name="Dominguez A."/>
            <person name="Elias M."/>
            <person name="Eslava A.P."/>
            <person name="Glaser F."/>
            <person name="Grimwood J."/>
            <person name="Gutierrez G."/>
            <person name="Heitman J."/>
            <person name="Henrissat B."/>
            <person name="Iturriaga E.A."/>
            <person name="Lang B.F."/>
            <person name="Lavin J.L."/>
            <person name="Lee S."/>
            <person name="Li W."/>
            <person name="Lindquist E."/>
            <person name="Lopez-Garcia S."/>
            <person name="Luque E.M."/>
            <person name="Marcos A.T."/>
            <person name="Martin J."/>
            <person name="McCluskey K."/>
            <person name="Medina H.R."/>
            <person name="Miralles-Duran A."/>
            <person name="Miyazaki A."/>
            <person name="Munoz-Torres E."/>
            <person name="Oguiza J.A."/>
            <person name="Ohm R."/>
            <person name="Olmedo M."/>
            <person name="Orejas M."/>
            <person name="Ortiz-Castellanos L."/>
            <person name="Pisabarro A.G."/>
            <person name="Rodriguez-Romero J."/>
            <person name="Ruiz-Herrera J."/>
            <person name="Ruiz-Vazquez R."/>
            <person name="Sanz C."/>
            <person name="Schackwitz W."/>
            <person name="Schmutz J."/>
            <person name="Shahriari M."/>
            <person name="Shelest E."/>
            <person name="Silva-Franco F."/>
            <person name="Soanes D."/>
            <person name="Syed K."/>
            <person name="Tagua V.G."/>
            <person name="Talbot N.J."/>
            <person name="Thon M."/>
            <person name="De vries R.P."/>
            <person name="Wiebenga A."/>
            <person name="Yadav J.S."/>
            <person name="Braun E.L."/>
            <person name="Baker S."/>
            <person name="Garre V."/>
            <person name="Horwitz B."/>
            <person name="Torres-Martinez S."/>
            <person name="Idnurm A."/>
            <person name="Herrera-Estrella A."/>
            <person name="Gabaldon T."/>
            <person name="Grigoriev I.V."/>
        </authorList>
    </citation>
    <scope>NUCLEOTIDE SEQUENCE [LARGE SCALE GENOMIC DNA]</scope>
    <source>
        <strain evidence="2">NRRL 1555(-)</strain>
    </source>
</reference>
<dbReference type="EMBL" id="KV440980">
    <property type="protein sequence ID" value="OAD73581.1"/>
    <property type="molecule type" value="Genomic_DNA"/>
</dbReference>
<evidence type="ECO:0000313" key="1">
    <source>
        <dbReference type="EMBL" id="OAD73581.1"/>
    </source>
</evidence>
<dbReference type="InParanoid" id="A0A163AHU3"/>